<dbReference type="SUPFAM" id="SSF56112">
    <property type="entry name" value="Protein kinase-like (PK-like)"/>
    <property type="match status" value="1"/>
</dbReference>
<dbReference type="SMART" id="SM00671">
    <property type="entry name" value="SEL1"/>
    <property type="match status" value="13"/>
</dbReference>
<sequence>MTQKRIQDFYVNLHDYQIGELLGSGTSANVYKAKNLKTNQMVALKVFKQNFHDDISKTQFMREIETMIIFDHPAILQLKGYSFPDKGTKETPTIATELMPHGSFLDVLIQESNNSPPAGWNPTKKLEAAFAVACGMMFIHNHNGIHRDLKPANILLDGNFGARISDFGLSKIENEDSMQSLIAGTPLWMAPELFEQVQYTNKVDVFAYAITLYQVCTGKIPYDGKKNPMQIAMFITSGERPDIPISVPYFYAKLITDCWEQDPNDRPTFDDIVYRMYKTDTVLSGVNVEQYKEYQKRLVQFYPPNPSQNAIRESQFIPNQAQIQKMIVNNGPEAQQNPFSQGFVNVPNQNQNQNQNPFNNQNQANLSYEPTALGSHQHKHHHKKKKSHIKELIYEGDVDAMYQYGMKLINKGRENKAAKYIITAANRNQLDALPVAARMYDEGKVVKQNHTQAAVYWKKAADAGNVEAMIHCGRILSNGIGVNINRQKALYYYKMAVDKNSPEAMLEMGRLLKQETNNKNSLQEAMNLFTQSAKLGNLDAYYEYGLMLEPLDKAHAIQVFESAAKKGHQKSIEKLKYLKDNQQYQIRPECNPQNIGELTILGNQMNYHQKSESNSQDDGDLAILDNYRDDLTILRTPNQQNAQQQMKPNLQSPFNQPNTKFQYNHQNSPQSPFNQPNPPFNQPSSQPPLVQGNQQSPFNQPNSQQPFCQPQQQMQQQQPFHQQMQQQQPFQQQFQVQAMPRPKFKDHAILLQNSRQPKQGSNPNLLQNPQDPLIPIHRSQSVENAISPVIDVFPQPPNMPPPPSSQNGLITKNNVANSDLINLKDLADAGDTEACYKLGCLLMDNPNPSLIELQNAAVYLRKAATTGNSDAQYRCGVILEKGLGYPPDPRKAVYFYKQAADQGHTEALYHFGMCLMTGLGVPSKSPENANKYFRAAADMGHLQSQLNLAYDYDNGIGFPNNTASQQQALHYYKLASAQNSTIALCNLGYMAQEGRGMPGCVPNLPMAAECYRKAAMLNDPIGMYNYAVILQNGYGVEKNVVEAARYYKLAADKGSSDAQSNYALLLSNQAGIPGITKDLETAKRYAKMAADQGNPTGELIYAQLLIILDNNKPEAIKYFKLAAEKGNQRAQKKLKELLNT</sequence>
<proteinExistence type="inferred from homology"/>
<accession>A0ABR2KTA6</accession>
<evidence type="ECO:0000256" key="3">
    <source>
        <dbReference type="SAM" id="MobiDB-lite"/>
    </source>
</evidence>
<evidence type="ECO:0000256" key="2">
    <source>
        <dbReference type="PROSITE-ProRule" id="PRU10141"/>
    </source>
</evidence>
<feature type="domain" description="Protein kinase" evidence="4">
    <location>
        <begin position="16"/>
        <end position="283"/>
    </location>
</feature>
<dbReference type="EMBL" id="JAPFFF010000003">
    <property type="protein sequence ID" value="KAK8894354.1"/>
    <property type="molecule type" value="Genomic_DNA"/>
</dbReference>
<protein>
    <recommendedName>
        <fullName evidence="4">Protein kinase domain-containing protein</fullName>
    </recommendedName>
</protein>
<keyword evidence="2" id="KW-0067">ATP-binding</keyword>
<dbReference type="PROSITE" id="PS50011">
    <property type="entry name" value="PROTEIN_KINASE_DOM"/>
    <property type="match status" value="1"/>
</dbReference>
<keyword evidence="6" id="KW-1185">Reference proteome</keyword>
<comment type="similarity">
    <text evidence="1">Belongs to the sel-1 family.</text>
</comment>
<organism evidence="5 6">
    <name type="scientific">Tritrichomonas musculus</name>
    <dbReference type="NCBI Taxonomy" id="1915356"/>
    <lineage>
        <taxon>Eukaryota</taxon>
        <taxon>Metamonada</taxon>
        <taxon>Parabasalia</taxon>
        <taxon>Tritrichomonadida</taxon>
        <taxon>Tritrichomonadidae</taxon>
        <taxon>Tritrichomonas</taxon>
    </lineage>
</organism>
<gene>
    <name evidence="5" type="ORF">M9Y10_022789</name>
</gene>
<dbReference type="PANTHER" id="PTHR11102">
    <property type="entry name" value="SEL-1-LIKE PROTEIN"/>
    <property type="match status" value="1"/>
</dbReference>
<dbReference type="InterPro" id="IPR006597">
    <property type="entry name" value="Sel1-like"/>
</dbReference>
<reference evidence="5 6" key="1">
    <citation type="submission" date="2024-04" db="EMBL/GenBank/DDBJ databases">
        <title>Tritrichomonas musculus Genome.</title>
        <authorList>
            <person name="Alves-Ferreira E."/>
            <person name="Grigg M."/>
            <person name="Lorenzi H."/>
            <person name="Galac M."/>
        </authorList>
    </citation>
    <scope>NUCLEOTIDE SEQUENCE [LARGE SCALE GENOMIC DNA]</scope>
    <source>
        <strain evidence="5 6">EAF2021</strain>
    </source>
</reference>
<dbReference type="SUPFAM" id="SSF81901">
    <property type="entry name" value="HCP-like"/>
    <property type="match status" value="3"/>
</dbReference>
<feature type="binding site" evidence="2">
    <location>
        <position position="45"/>
    </location>
    <ligand>
        <name>ATP</name>
        <dbReference type="ChEBI" id="CHEBI:30616"/>
    </ligand>
</feature>
<evidence type="ECO:0000313" key="6">
    <source>
        <dbReference type="Proteomes" id="UP001470230"/>
    </source>
</evidence>
<dbReference type="Pfam" id="PF07714">
    <property type="entry name" value="PK_Tyr_Ser-Thr"/>
    <property type="match status" value="1"/>
</dbReference>
<dbReference type="InterPro" id="IPR011990">
    <property type="entry name" value="TPR-like_helical_dom_sf"/>
</dbReference>
<name>A0ABR2KTA6_9EUKA</name>
<evidence type="ECO:0000313" key="5">
    <source>
        <dbReference type="EMBL" id="KAK8894354.1"/>
    </source>
</evidence>
<dbReference type="Gene3D" id="1.25.40.10">
    <property type="entry name" value="Tetratricopeptide repeat domain"/>
    <property type="match status" value="3"/>
</dbReference>
<dbReference type="InterPro" id="IPR011009">
    <property type="entry name" value="Kinase-like_dom_sf"/>
</dbReference>
<dbReference type="Gene3D" id="1.10.510.10">
    <property type="entry name" value="Transferase(Phosphotransferase) domain 1"/>
    <property type="match status" value="1"/>
</dbReference>
<keyword evidence="2" id="KW-0547">Nucleotide-binding</keyword>
<dbReference type="InterPro" id="IPR050767">
    <property type="entry name" value="Sel1_AlgK"/>
</dbReference>
<dbReference type="Pfam" id="PF08238">
    <property type="entry name" value="Sel1"/>
    <property type="match status" value="10"/>
</dbReference>
<evidence type="ECO:0000259" key="4">
    <source>
        <dbReference type="PROSITE" id="PS50011"/>
    </source>
</evidence>
<dbReference type="InterPro" id="IPR000719">
    <property type="entry name" value="Prot_kinase_dom"/>
</dbReference>
<dbReference type="Proteomes" id="UP001470230">
    <property type="component" value="Unassembled WGS sequence"/>
</dbReference>
<feature type="compositionally biased region" description="Polar residues" evidence="3">
    <location>
        <begin position="639"/>
        <end position="665"/>
    </location>
</feature>
<dbReference type="InterPro" id="IPR017441">
    <property type="entry name" value="Protein_kinase_ATP_BS"/>
</dbReference>
<feature type="compositionally biased region" description="Low complexity" evidence="3">
    <location>
        <begin position="682"/>
        <end position="733"/>
    </location>
</feature>
<dbReference type="PANTHER" id="PTHR11102:SF160">
    <property type="entry name" value="ERAD-ASSOCIATED E3 UBIQUITIN-PROTEIN LIGASE COMPONENT HRD3"/>
    <property type="match status" value="1"/>
</dbReference>
<dbReference type="CDD" id="cd13999">
    <property type="entry name" value="STKc_MAP3K-like"/>
    <property type="match status" value="1"/>
</dbReference>
<feature type="region of interest" description="Disordered" evidence="3">
    <location>
        <begin position="639"/>
        <end position="733"/>
    </location>
</feature>
<dbReference type="SMART" id="SM00220">
    <property type="entry name" value="S_TKc"/>
    <property type="match status" value="1"/>
</dbReference>
<comment type="caution">
    <text evidence="5">The sequence shown here is derived from an EMBL/GenBank/DDBJ whole genome shotgun (WGS) entry which is preliminary data.</text>
</comment>
<dbReference type="InterPro" id="IPR001245">
    <property type="entry name" value="Ser-Thr/Tyr_kinase_cat_dom"/>
</dbReference>
<evidence type="ECO:0000256" key="1">
    <source>
        <dbReference type="ARBA" id="ARBA00038101"/>
    </source>
</evidence>
<dbReference type="PROSITE" id="PS00107">
    <property type="entry name" value="PROTEIN_KINASE_ATP"/>
    <property type="match status" value="1"/>
</dbReference>